<comment type="caution">
    <text evidence="9">The sequence shown here is derived from an EMBL/GenBank/DDBJ whole genome shotgun (WGS) entry which is preliminary data.</text>
</comment>
<organism evidence="9 10">
    <name type="scientific">Fasciola gigantica</name>
    <name type="common">Giant liver fluke</name>
    <dbReference type="NCBI Taxonomy" id="46835"/>
    <lineage>
        <taxon>Eukaryota</taxon>
        <taxon>Metazoa</taxon>
        <taxon>Spiralia</taxon>
        <taxon>Lophotrochozoa</taxon>
        <taxon>Platyhelminthes</taxon>
        <taxon>Trematoda</taxon>
        <taxon>Digenea</taxon>
        <taxon>Plagiorchiida</taxon>
        <taxon>Echinostomata</taxon>
        <taxon>Echinostomatoidea</taxon>
        <taxon>Fasciolidae</taxon>
        <taxon>Fasciola</taxon>
    </lineage>
</organism>
<comment type="similarity">
    <text evidence="2 8">Belongs to the dynein light chain family.</text>
</comment>
<dbReference type="AlphaFoldDB" id="A0A504YEM8"/>
<keyword evidence="4 8" id="KW-0493">Microtubule</keyword>
<dbReference type="OrthoDB" id="10033309at2759"/>
<keyword evidence="3 8" id="KW-0963">Cytoplasm</keyword>
<keyword evidence="7 8" id="KW-0206">Cytoskeleton</keyword>
<keyword evidence="5 8" id="KW-0243">Dynein</keyword>
<gene>
    <name evidence="9" type="ORF">FGIG_11380</name>
</gene>
<dbReference type="EMBL" id="SUNJ01011672">
    <property type="protein sequence ID" value="TPP58709.1"/>
    <property type="molecule type" value="Genomic_DNA"/>
</dbReference>
<evidence type="ECO:0000256" key="5">
    <source>
        <dbReference type="ARBA" id="ARBA00023017"/>
    </source>
</evidence>
<dbReference type="Proteomes" id="UP000316759">
    <property type="component" value="Unassembled WGS sequence"/>
</dbReference>
<keyword evidence="10" id="KW-1185">Reference proteome</keyword>
<dbReference type="GO" id="GO:0045505">
    <property type="term" value="F:dynein intermediate chain binding"/>
    <property type="evidence" value="ECO:0007669"/>
    <property type="project" value="TreeGrafter"/>
</dbReference>
<dbReference type="SMART" id="SM01375">
    <property type="entry name" value="Dynein_light"/>
    <property type="match status" value="1"/>
</dbReference>
<dbReference type="Pfam" id="PF01221">
    <property type="entry name" value="Dynein_light"/>
    <property type="match status" value="1"/>
</dbReference>
<dbReference type="InterPro" id="IPR001372">
    <property type="entry name" value="Dynein_light_chain_typ-1/2"/>
</dbReference>
<evidence type="ECO:0000313" key="9">
    <source>
        <dbReference type="EMBL" id="TPP58709.1"/>
    </source>
</evidence>
<dbReference type="GO" id="GO:0005868">
    <property type="term" value="C:cytoplasmic dynein complex"/>
    <property type="evidence" value="ECO:0007669"/>
    <property type="project" value="TreeGrafter"/>
</dbReference>
<dbReference type="GO" id="GO:0007017">
    <property type="term" value="P:microtubule-based process"/>
    <property type="evidence" value="ECO:0007669"/>
    <property type="project" value="InterPro"/>
</dbReference>
<evidence type="ECO:0000256" key="8">
    <source>
        <dbReference type="RuleBase" id="RU365010"/>
    </source>
</evidence>
<dbReference type="PANTHER" id="PTHR11886">
    <property type="entry name" value="DYNEIN LIGHT CHAIN"/>
    <property type="match status" value="1"/>
</dbReference>
<evidence type="ECO:0000313" key="10">
    <source>
        <dbReference type="Proteomes" id="UP000316759"/>
    </source>
</evidence>
<protein>
    <recommendedName>
        <fullName evidence="8">Dynein light chain</fullName>
    </recommendedName>
</protein>
<evidence type="ECO:0000256" key="6">
    <source>
        <dbReference type="ARBA" id="ARBA00023175"/>
    </source>
</evidence>
<keyword evidence="6 8" id="KW-0505">Motor protein</keyword>
<evidence type="ECO:0000256" key="1">
    <source>
        <dbReference type="ARBA" id="ARBA00004245"/>
    </source>
</evidence>
<comment type="subcellular location">
    <subcellularLocation>
        <location evidence="1 8">Cytoplasm</location>
        <location evidence="1 8">Cytoskeleton</location>
    </subcellularLocation>
</comment>
<dbReference type="SUPFAM" id="SSF54648">
    <property type="entry name" value="DLC"/>
    <property type="match status" value="1"/>
</dbReference>
<dbReference type="STRING" id="46835.A0A504YEM8"/>
<evidence type="ECO:0000256" key="2">
    <source>
        <dbReference type="ARBA" id="ARBA00010156"/>
    </source>
</evidence>
<dbReference type="FunFam" id="3.30.740.10:FF:000001">
    <property type="entry name" value="Dynein light chain"/>
    <property type="match status" value="1"/>
</dbReference>
<name>A0A504YEM8_FASGI</name>
<proteinExistence type="inferred from homology"/>
<dbReference type="PANTHER" id="PTHR11886:SF35">
    <property type="entry name" value="DYNEIN LIGHT CHAIN"/>
    <property type="match status" value="1"/>
</dbReference>
<dbReference type="CDD" id="cd21452">
    <property type="entry name" value="DLC-like_DYNLL1_DYNLL2"/>
    <property type="match status" value="1"/>
</dbReference>
<accession>A0A504YEM8</accession>
<dbReference type="Gene3D" id="3.30.740.10">
    <property type="entry name" value="Protein Inhibitor Of Neuronal Nitric Oxide Synthase"/>
    <property type="match status" value="1"/>
</dbReference>
<dbReference type="GO" id="GO:0005874">
    <property type="term" value="C:microtubule"/>
    <property type="evidence" value="ECO:0007669"/>
    <property type="project" value="UniProtKB-KW"/>
</dbReference>
<evidence type="ECO:0000256" key="3">
    <source>
        <dbReference type="ARBA" id="ARBA00022490"/>
    </source>
</evidence>
<evidence type="ECO:0000256" key="4">
    <source>
        <dbReference type="ARBA" id="ARBA00022701"/>
    </source>
</evidence>
<sequence>MRACMTSTIRALPVLQTDNPAIKYAEKLQLYDRFDERSMMLGGLWRSLASLYFDGSFLRTSMTQKAVVKNADMPNEMQQHAVEICAEAVRRYDMEKDIASYIKKDFERKYGPTWHCIVGRSYGSFVTHEPGYFIYFFLDKFAVLLFKSG</sequence>
<dbReference type="InterPro" id="IPR037177">
    <property type="entry name" value="DLC_sf"/>
</dbReference>
<reference evidence="9 10" key="1">
    <citation type="submission" date="2019-04" db="EMBL/GenBank/DDBJ databases">
        <title>Annotation for the trematode Fasciola gigantica.</title>
        <authorList>
            <person name="Choi Y.-J."/>
        </authorList>
    </citation>
    <scope>NUCLEOTIDE SEQUENCE [LARGE SCALE GENOMIC DNA]</scope>
    <source>
        <strain evidence="9">Uganda_cow_1</strain>
    </source>
</reference>
<evidence type="ECO:0000256" key="7">
    <source>
        <dbReference type="ARBA" id="ARBA00023212"/>
    </source>
</evidence>